<comment type="caution">
    <text evidence="3">The sequence shown here is derived from an EMBL/GenBank/DDBJ whole genome shotgun (WGS) entry which is preliminary data.</text>
</comment>
<dbReference type="PANTHER" id="PTHR12526:SF635">
    <property type="entry name" value="GLYCOSYL TRANSFERASE GROUP 1"/>
    <property type="match status" value="1"/>
</dbReference>
<dbReference type="Gene3D" id="3.40.50.2000">
    <property type="entry name" value="Glycogen Phosphorylase B"/>
    <property type="match status" value="2"/>
</dbReference>
<dbReference type="GO" id="GO:0016757">
    <property type="term" value="F:glycosyltransferase activity"/>
    <property type="evidence" value="ECO:0007669"/>
    <property type="project" value="TreeGrafter"/>
</dbReference>
<evidence type="ECO:0000313" key="4">
    <source>
        <dbReference type="Proteomes" id="UP000318509"/>
    </source>
</evidence>
<dbReference type="PANTHER" id="PTHR12526">
    <property type="entry name" value="GLYCOSYLTRANSFERASE"/>
    <property type="match status" value="1"/>
</dbReference>
<protein>
    <submittedName>
        <fullName evidence="3">Glycosyltransferase family 4 protein</fullName>
    </submittedName>
</protein>
<organism evidence="3 4">
    <name type="scientific">Candidatus Segetimicrobium genomatis</name>
    <dbReference type="NCBI Taxonomy" id="2569760"/>
    <lineage>
        <taxon>Bacteria</taxon>
        <taxon>Bacillati</taxon>
        <taxon>Candidatus Sysuimicrobiota</taxon>
        <taxon>Candidatus Sysuimicrobiia</taxon>
        <taxon>Candidatus Sysuimicrobiales</taxon>
        <taxon>Candidatus Segetimicrobiaceae</taxon>
        <taxon>Candidatus Segetimicrobium</taxon>
    </lineage>
</organism>
<reference evidence="3 4" key="1">
    <citation type="journal article" date="2019" name="Nat. Microbiol.">
        <title>Mediterranean grassland soil C-N compound turnover is dependent on rainfall and depth, and is mediated by genomically divergent microorganisms.</title>
        <authorList>
            <person name="Diamond S."/>
            <person name="Andeer P.F."/>
            <person name="Li Z."/>
            <person name="Crits-Christoph A."/>
            <person name="Burstein D."/>
            <person name="Anantharaman K."/>
            <person name="Lane K.R."/>
            <person name="Thomas B.C."/>
            <person name="Pan C."/>
            <person name="Northen T.R."/>
            <person name="Banfield J.F."/>
        </authorList>
    </citation>
    <scope>NUCLEOTIDE SEQUENCE [LARGE SCALE GENOMIC DNA]</scope>
    <source>
        <strain evidence="3">NP_3</strain>
    </source>
</reference>
<dbReference type="Pfam" id="PF13439">
    <property type="entry name" value="Glyco_transf_4"/>
    <property type="match status" value="1"/>
</dbReference>
<dbReference type="InterPro" id="IPR028098">
    <property type="entry name" value="Glyco_trans_4-like_N"/>
</dbReference>
<feature type="domain" description="Glycosyltransferase subfamily 4-like N-terminal" evidence="2">
    <location>
        <begin position="14"/>
        <end position="165"/>
    </location>
</feature>
<dbReference type="Proteomes" id="UP000318509">
    <property type="component" value="Unassembled WGS sequence"/>
</dbReference>
<evidence type="ECO:0000313" key="3">
    <source>
        <dbReference type="EMBL" id="TMI89977.1"/>
    </source>
</evidence>
<evidence type="ECO:0000259" key="1">
    <source>
        <dbReference type="Pfam" id="PF00534"/>
    </source>
</evidence>
<evidence type="ECO:0000259" key="2">
    <source>
        <dbReference type="Pfam" id="PF13439"/>
    </source>
</evidence>
<dbReference type="AlphaFoldDB" id="A0A537K2H2"/>
<dbReference type="EMBL" id="VBAK01000116">
    <property type="protein sequence ID" value="TMI89977.1"/>
    <property type="molecule type" value="Genomic_DNA"/>
</dbReference>
<feature type="domain" description="Glycosyl transferase family 1" evidence="1">
    <location>
        <begin position="175"/>
        <end position="329"/>
    </location>
</feature>
<dbReference type="CDD" id="cd03801">
    <property type="entry name" value="GT4_PimA-like"/>
    <property type="match status" value="1"/>
</dbReference>
<name>A0A537K2H2_9BACT</name>
<dbReference type="InterPro" id="IPR001296">
    <property type="entry name" value="Glyco_trans_1"/>
</dbReference>
<sequence>MRIAVVAPTLEILGGQAVQARALMDGLRGDGNDVLFVPVNPGFPPGLRWLRRARYVRTVVNQARYLPSLLRLRRADLVHVFSASYWSFVLAPLPAMLAGRAFGKRVVLNYHSGEAADHLARWGLLVHPWLRLPHEIVVPSEYLREVFARHGYRTHVIRNVVDTSRFHYRERPPLRPQFLSTRNLDRYYRVDNTLEAFARVKARRPDATLTVAGYGPEEDRLRRLAASLGVAGIRFTGRVEPADMPRLYDGADIFLNSSVVDNQPVSVLEAFAAGLPVVSTAVGDLAALVRDGETGLVVPPGDPGAMADAAMTLLDTPGRASALARRARQEAERYTWAHVRQEWAAVYAGGGARQAVGALRP</sequence>
<dbReference type="Pfam" id="PF00534">
    <property type="entry name" value="Glycos_transf_1"/>
    <property type="match status" value="1"/>
</dbReference>
<accession>A0A537K2H2</accession>
<dbReference type="SUPFAM" id="SSF53756">
    <property type="entry name" value="UDP-Glycosyltransferase/glycogen phosphorylase"/>
    <property type="match status" value="1"/>
</dbReference>
<gene>
    <name evidence="3" type="ORF">E6H00_08100</name>
</gene>
<proteinExistence type="predicted"/>
<keyword evidence="3" id="KW-0808">Transferase</keyword>